<dbReference type="CDD" id="cd06850">
    <property type="entry name" value="biotinyl_domain"/>
    <property type="match status" value="1"/>
</dbReference>
<keyword evidence="8 9" id="KW-0092">Biotin</keyword>
<sequence>MNENFILNLLEKFSASQAAELDLNDGTTRLVLRKEGAFSGPAANSATSLVVGNGSGQAPGDIGKSGQTGTNSNTTDNDYANKTGGSVRLGLPAAPIGGAAISADSSAANSAAAPITAGTELITSPIVASYYASPSPDAPPFVRPGTRVKTGDTLCILEAMKMMNHLEAEFDCEIIAVKAAGGDLVEYGQALFEVKRL</sequence>
<dbReference type="RefSeq" id="WP_015708807.1">
    <property type="nucleotide sequence ID" value="NC_015578.1"/>
</dbReference>
<evidence type="ECO:0000259" key="11">
    <source>
        <dbReference type="PROSITE" id="PS50968"/>
    </source>
</evidence>
<dbReference type="eggNOG" id="COG0511">
    <property type="taxonomic scope" value="Bacteria"/>
</dbReference>
<protein>
    <recommendedName>
        <fullName evidence="3 9">Biotin carboxyl carrier protein of acetyl-CoA carboxylase</fullName>
    </recommendedName>
</protein>
<evidence type="ECO:0000256" key="9">
    <source>
        <dbReference type="RuleBase" id="RU364072"/>
    </source>
</evidence>
<dbReference type="STRING" id="545694.TREPR_1271"/>
<dbReference type="InterPro" id="IPR000089">
    <property type="entry name" value="Biotin_lipoyl"/>
</dbReference>
<comment type="pathway">
    <text evidence="2 9">Lipid metabolism; fatty acid biosynthesis.</text>
</comment>
<dbReference type="PROSITE" id="PS00188">
    <property type="entry name" value="BIOTIN"/>
    <property type="match status" value="1"/>
</dbReference>
<evidence type="ECO:0000256" key="8">
    <source>
        <dbReference type="ARBA" id="ARBA00023267"/>
    </source>
</evidence>
<evidence type="ECO:0000256" key="7">
    <source>
        <dbReference type="ARBA" id="ARBA00023160"/>
    </source>
</evidence>
<dbReference type="GO" id="GO:0006633">
    <property type="term" value="P:fatty acid biosynthetic process"/>
    <property type="evidence" value="ECO:0007669"/>
    <property type="project" value="UniProtKB-UniPathway"/>
</dbReference>
<dbReference type="PRINTS" id="PR01071">
    <property type="entry name" value="ACOABIOTINCC"/>
</dbReference>
<name>F5YRF9_TREPZ</name>
<accession>F5YRF9</accession>
<dbReference type="Gene3D" id="2.40.50.100">
    <property type="match status" value="1"/>
</dbReference>
<evidence type="ECO:0000256" key="5">
    <source>
        <dbReference type="ARBA" id="ARBA00022832"/>
    </source>
</evidence>
<keyword evidence="7 9" id="KW-0275">Fatty acid biosynthesis</keyword>
<reference evidence="13" key="1">
    <citation type="submission" date="2009-12" db="EMBL/GenBank/DDBJ databases">
        <title>Complete sequence of Treponema primitia strain ZAS-2.</title>
        <authorList>
            <person name="Tetu S.G."/>
            <person name="Matson E."/>
            <person name="Ren Q."/>
            <person name="Seshadri R."/>
            <person name="Elbourne L."/>
            <person name="Hassan K.A."/>
            <person name="Durkin A."/>
            <person name="Radune D."/>
            <person name="Mohamoud Y."/>
            <person name="Shay R."/>
            <person name="Jin S."/>
            <person name="Zhang X."/>
            <person name="Lucey K."/>
            <person name="Ballor N.R."/>
            <person name="Ottesen E."/>
            <person name="Rosenthal R."/>
            <person name="Allen A."/>
            <person name="Leadbetter J.R."/>
            <person name="Paulsen I.T."/>
        </authorList>
    </citation>
    <scope>NUCLEOTIDE SEQUENCE [LARGE SCALE GENOMIC DNA]</scope>
    <source>
        <strain evidence="13">ATCC BAA-887 / DSM 12427 / ZAS-2</strain>
    </source>
</reference>
<dbReference type="InterPro" id="IPR001882">
    <property type="entry name" value="Biotin_BS"/>
</dbReference>
<dbReference type="InterPro" id="IPR011053">
    <property type="entry name" value="Single_hybrid_motif"/>
</dbReference>
<dbReference type="Proteomes" id="UP000009223">
    <property type="component" value="Chromosome"/>
</dbReference>
<evidence type="ECO:0000256" key="1">
    <source>
        <dbReference type="ARBA" id="ARBA00003761"/>
    </source>
</evidence>
<evidence type="ECO:0000256" key="6">
    <source>
        <dbReference type="ARBA" id="ARBA00023098"/>
    </source>
</evidence>
<organism evidence="12 13">
    <name type="scientific">Treponema primitia (strain ATCC BAA-887 / DSM 12427 / ZAS-2)</name>
    <dbReference type="NCBI Taxonomy" id="545694"/>
    <lineage>
        <taxon>Bacteria</taxon>
        <taxon>Pseudomonadati</taxon>
        <taxon>Spirochaetota</taxon>
        <taxon>Spirochaetia</taxon>
        <taxon>Spirochaetales</taxon>
        <taxon>Treponemataceae</taxon>
        <taxon>Treponema</taxon>
    </lineage>
</organism>
<evidence type="ECO:0000313" key="13">
    <source>
        <dbReference type="Proteomes" id="UP000009223"/>
    </source>
</evidence>
<keyword evidence="5 9" id="KW-0276">Fatty acid metabolism</keyword>
<dbReference type="GO" id="GO:0009317">
    <property type="term" value="C:acetyl-CoA carboxylase complex"/>
    <property type="evidence" value="ECO:0007669"/>
    <property type="project" value="InterPro"/>
</dbReference>
<evidence type="ECO:0000256" key="3">
    <source>
        <dbReference type="ARBA" id="ARBA00017562"/>
    </source>
</evidence>
<feature type="compositionally biased region" description="Polar residues" evidence="10">
    <location>
        <begin position="65"/>
        <end position="83"/>
    </location>
</feature>
<evidence type="ECO:0000256" key="4">
    <source>
        <dbReference type="ARBA" id="ARBA00022516"/>
    </source>
</evidence>
<dbReference type="GO" id="GO:0003989">
    <property type="term" value="F:acetyl-CoA carboxylase activity"/>
    <property type="evidence" value="ECO:0007669"/>
    <property type="project" value="InterPro"/>
</dbReference>
<proteinExistence type="predicted"/>
<dbReference type="Pfam" id="PF00364">
    <property type="entry name" value="Biotin_lipoyl"/>
    <property type="match status" value="1"/>
</dbReference>
<reference evidence="12 13" key="2">
    <citation type="journal article" date="2011" name="ISME J.">
        <title>RNA-seq reveals cooperative metabolic interactions between two termite-gut spirochete species in co-culture.</title>
        <authorList>
            <person name="Rosenthal A.Z."/>
            <person name="Matson E.G."/>
            <person name="Eldar A."/>
            <person name="Leadbetter J.R."/>
        </authorList>
    </citation>
    <scope>NUCLEOTIDE SEQUENCE [LARGE SCALE GENOMIC DNA]</scope>
    <source>
        <strain evidence="13">ATCC BAA-887 / DSM 12427 / ZAS-2</strain>
    </source>
</reference>
<dbReference type="AlphaFoldDB" id="F5YRF9"/>
<dbReference type="SUPFAM" id="SSF51230">
    <property type="entry name" value="Single hybrid motif"/>
    <property type="match status" value="1"/>
</dbReference>
<keyword evidence="4 9" id="KW-0444">Lipid biosynthesis</keyword>
<dbReference type="InterPro" id="IPR050709">
    <property type="entry name" value="Biotin_Carboxyl_Carrier/Decarb"/>
</dbReference>
<feature type="region of interest" description="Disordered" evidence="10">
    <location>
        <begin position="52"/>
        <end position="83"/>
    </location>
</feature>
<dbReference type="InterPro" id="IPR001249">
    <property type="entry name" value="AcCoA_biotinCC"/>
</dbReference>
<gene>
    <name evidence="12" type="ordered locus">TREPR_1271</name>
</gene>
<keyword evidence="6 9" id="KW-0443">Lipid metabolism</keyword>
<dbReference type="KEGG" id="tpi:TREPR_1271"/>
<dbReference type="PANTHER" id="PTHR45266">
    <property type="entry name" value="OXALOACETATE DECARBOXYLASE ALPHA CHAIN"/>
    <property type="match status" value="1"/>
</dbReference>
<feature type="domain" description="Lipoyl-binding" evidence="11">
    <location>
        <begin position="119"/>
        <end position="195"/>
    </location>
</feature>
<dbReference type="PROSITE" id="PS50968">
    <property type="entry name" value="BIOTINYL_LIPOYL"/>
    <property type="match status" value="1"/>
</dbReference>
<dbReference type="HOGENOM" id="CLU_016733_3_0_12"/>
<dbReference type="OrthoDB" id="9811735at2"/>
<evidence type="ECO:0000256" key="2">
    <source>
        <dbReference type="ARBA" id="ARBA00005194"/>
    </source>
</evidence>
<dbReference type="EMBL" id="CP001843">
    <property type="protein sequence ID" value="AEF84024.1"/>
    <property type="molecule type" value="Genomic_DNA"/>
</dbReference>
<evidence type="ECO:0000256" key="10">
    <source>
        <dbReference type="SAM" id="MobiDB-lite"/>
    </source>
</evidence>
<keyword evidence="13" id="KW-1185">Reference proteome</keyword>
<dbReference type="UniPathway" id="UPA00094"/>
<evidence type="ECO:0000313" key="12">
    <source>
        <dbReference type="EMBL" id="AEF84024.1"/>
    </source>
</evidence>
<comment type="function">
    <text evidence="1 9">This protein is a component of the acetyl coenzyme A carboxylase complex; first, biotin carboxylase catalyzes the carboxylation of the carrier protein and then the transcarboxylase transfers the carboxyl group to form malonyl-CoA.</text>
</comment>
<dbReference type="PANTHER" id="PTHR45266:SF3">
    <property type="entry name" value="OXALOACETATE DECARBOXYLASE ALPHA CHAIN"/>
    <property type="match status" value="1"/>
</dbReference>